<accession>A0A803Q290</accession>
<dbReference type="Gramene" id="evm.model.07.1332">
    <property type="protein sequence ID" value="cds.evm.model.07.1332"/>
    <property type="gene ID" value="evm.TU.07.1332"/>
</dbReference>
<dbReference type="AlphaFoldDB" id="A0A803Q290"/>
<name>A0A803Q290_CANSA</name>
<organism evidence="3 4">
    <name type="scientific">Cannabis sativa</name>
    <name type="common">Hemp</name>
    <name type="synonym">Marijuana</name>
    <dbReference type="NCBI Taxonomy" id="3483"/>
    <lineage>
        <taxon>Eukaryota</taxon>
        <taxon>Viridiplantae</taxon>
        <taxon>Streptophyta</taxon>
        <taxon>Embryophyta</taxon>
        <taxon>Tracheophyta</taxon>
        <taxon>Spermatophyta</taxon>
        <taxon>Magnoliopsida</taxon>
        <taxon>eudicotyledons</taxon>
        <taxon>Gunneridae</taxon>
        <taxon>Pentapetalae</taxon>
        <taxon>rosids</taxon>
        <taxon>fabids</taxon>
        <taxon>Rosales</taxon>
        <taxon>Cannabaceae</taxon>
        <taxon>Cannabis</taxon>
    </lineage>
</organism>
<feature type="domain" description="Retrovirus-related Pol polyprotein from transposon TNT 1-94-like beta-barrel" evidence="2">
    <location>
        <begin position="89"/>
        <end position="163"/>
    </location>
</feature>
<evidence type="ECO:0000256" key="1">
    <source>
        <dbReference type="SAM" id="MobiDB-lite"/>
    </source>
</evidence>
<dbReference type="Pfam" id="PF22936">
    <property type="entry name" value="Pol_BBD"/>
    <property type="match status" value="1"/>
</dbReference>
<feature type="region of interest" description="Disordered" evidence="1">
    <location>
        <begin position="326"/>
        <end position="354"/>
    </location>
</feature>
<dbReference type="PANTHER" id="PTHR37610">
    <property type="entry name" value="CCHC-TYPE DOMAIN-CONTAINING PROTEIN"/>
    <property type="match status" value="1"/>
</dbReference>
<dbReference type="EMBL" id="UZAU01000661">
    <property type="status" value="NOT_ANNOTATED_CDS"/>
    <property type="molecule type" value="Genomic_DNA"/>
</dbReference>
<proteinExistence type="predicted"/>
<dbReference type="InterPro" id="IPR054722">
    <property type="entry name" value="PolX-like_BBD"/>
</dbReference>
<reference evidence="3" key="2">
    <citation type="submission" date="2021-03" db="UniProtKB">
        <authorList>
            <consortium name="EnsemblPlants"/>
        </authorList>
    </citation>
    <scope>IDENTIFICATION</scope>
</reference>
<dbReference type="CDD" id="cd09272">
    <property type="entry name" value="RNase_HI_RT_Ty1"/>
    <property type="match status" value="1"/>
</dbReference>
<dbReference type="EnsemblPlants" id="evm.model.07.1332">
    <property type="protein sequence ID" value="cds.evm.model.07.1332"/>
    <property type="gene ID" value="evm.TU.07.1332"/>
</dbReference>
<dbReference type="Proteomes" id="UP000596661">
    <property type="component" value="Chromosome 7"/>
</dbReference>
<reference evidence="3" key="1">
    <citation type="submission" date="2018-11" db="EMBL/GenBank/DDBJ databases">
        <authorList>
            <person name="Grassa J C."/>
        </authorList>
    </citation>
    <scope>NUCLEOTIDE SEQUENCE [LARGE SCALE GENOMIC DNA]</scope>
</reference>
<keyword evidence="4" id="KW-1185">Reference proteome</keyword>
<evidence type="ECO:0000313" key="3">
    <source>
        <dbReference type="EnsemblPlants" id="cds.evm.model.07.1332"/>
    </source>
</evidence>
<sequence>MMVALAARNKIKIVDRRLPEPDVDDEEYDAWFRCNSLVISWILHTVLSEIADSVMYLDNAARIWSELQERYHQKNAPRVFVAKRSMQALNQGATHHVRYNFGLFQDTYSSASISYVKMPKGSSTKVSYLSTIVLSPTLTLKDVLYVLEFHLSLLFITSLLDSGLEVARFAKGIFISQRPYELQWLEDLGHLGCKLVTTPMEANLKLSQDEKDDKLANPRLYRRIIWLLFPATSDIKLKAYTNADWAACPDTRRSTTGFRIFLRESLISWKSKKQQTISRSSAEAEYRAMANTTFTQLLNKLEFNITQLLNELTVFENINKDKSKEGKSNIIEAKSNSPSLDKNRKWNSKDSSSG</sequence>
<dbReference type="PANTHER" id="PTHR37610:SF97">
    <property type="entry name" value="RETROTRANSPOSON GAG DOMAIN-CONTAINING PROTEIN"/>
    <property type="match status" value="1"/>
</dbReference>
<evidence type="ECO:0000313" key="4">
    <source>
        <dbReference type="Proteomes" id="UP000596661"/>
    </source>
</evidence>
<dbReference type="OMA" id="LEFNITQ"/>
<evidence type="ECO:0000259" key="2">
    <source>
        <dbReference type="Pfam" id="PF22936"/>
    </source>
</evidence>
<protein>
    <recommendedName>
        <fullName evidence="2">Retrovirus-related Pol polyprotein from transposon TNT 1-94-like beta-barrel domain-containing protein</fullName>
    </recommendedName>
</protein>